<dbReference type="InterPro" id="IPR021529">
    <property type="entry name" value="DUF2798"/>
</dbReference>
<protein>
    <recommendedName>
        <fullName evidence="4">DUF2798 domain-containing protein</fullName>
    </recommendedName>
</protein>
<reference evidence="2 3" key="1">
    <citation type="submission" date="2024-04" db="EMBL/GenBank/DDBJ databases">
        <title>Defined microbial consortia suppress multidrug-resistant proinflammatory Enterobacteriaceae via ecological control.</title>
        <authorList>
            <person name="Furuichi M."/>
            <person name="Kawaguchi T."/>
            <person name="Pust M."/>
            <person name="Yasuma K."/>
            <person name="Plichta D."/>
            <person name="Hasegawa N."/>
            <person name="Ohya T."/>
            <person name="Bhattarai S."/>
            <person name="Sasajima S."/>
            <person name="Aoto Y."/>
            <person name="Tuganbaev T."/>
            <person name="Yaginuma M."/>
            <person name="Ueda M."/>
            <person name="Okahashi N."/>
            <person name="Amafuji K."/>
            <person name="Kiridooshi Y."/>
            <person name="Sugita K."/>
            <person name="Strazar M."/>
            <person name="Skelly A."/>
            <person name="Suda W."/>
            <person name="Hattori M."/>
            <person name="Nakamoto N."/>
            <person name="Caballero S."/>
            <person name="Norman J."/>
            <person name="Olle B."/>
            <person name="Tanoue T."/>
            <person name="Arita M."/>
            <person name="Bucci V."/>
            <person name="Atarashi K."/>
            <person name="Xavier R."/>
            <person name="Honda K."/>
        </authorList>
    </citation>
    <scope>NUCLEOTIDE SEQUENCE [LARGE SCALE GENOMIC DNA]</scope>
    <source>
        <strain evidence="3">f13</strain>
    </source>
</reference>
<keyword evidence="1" id="KW-0472">Membrane</keyword>
<evidence type="ECO:0000256" key="1">
    <source>
        <dbReference type="SAM" id="Phobius"/>
    </source>
</evidence>
<feature type="transmembrane region" description="Helical" evidence="1">
    <location>
        <begin position="85"/>
        <end position="106"/>
    </location>
</feature>
<name>A0ABQ0B2J5_9FIRM</name>
<evidence type="ECO:0000313" key="2">
    <source>
        <dbReference type="EMBL" id="GAA6270504.1"/>
    </source>
</evidence>
<keyword evidence="3" id="KW-1185">Reference proteome</keyword>
<keyword evidence="1" id="KW-0812">Transmembrane</keyword>
<dbReference type="Proteomes" id="UP001600894">
    <property type="component" value="Unassembled WGS sequence"/>
</dbReference>
<dbReference type="EMBL" id="BAABXL010000001">
    <property type="protein sequence ID" value="GAA6270504.1"/>
    <property type="molecule type" value="Genomic_DNA"/>
</dbReference>
<proteinExistence type="predicted"/>
<comment type="caution">
    <text evidence="2">The sequence shown here is derived from an EMBL/GenBank/DDBJ whole genome shotgun (WGS) entry which is preliminary data.</text>
</comment>
<sequence>MPQNKKESLIYTVLMCFVMVLWMSMYNVALHMGGFSAESVREGWMGFPLAYICALCLDWFVVSGPAKAAAFRFFADRDSSPSRKVIAVSCCMVVPMVIFMSLYGGLEMCIVTGQWRLLPLVWLTNIPKNFVMALPFQLLVAGPVVRTIFRRAFPVGTIV</sequence>
<accession>A0ABQ0B2J5</accession>
<evidence type="ECO:0000313" key="3">
    <source>
        <dbReference type="Proteomes" id="UP001600894"/>
    </source>
</evidence>
<keyword evidence="1" id="KW-1133">Transmembrane helix</keyword>
<evidence type="ECO:0008006" key="4">
    <source>
        <dbReference type="Google" id="ProtNLM"/>
    </source>
</evidence>
<dbReference type="Pfam" id="PF11391">
    <property type="entry name" value="DUF2798"/>
    <property type="match status" value="2"/>
</dbReference>
<organism evidence="2 3">
    <name type="scientific">Enterocloster alcoholdehydrogenati</name>
    <dbReference type="NCBI Taxonomy" id="2547410"/>
    <lineage>
        <taxon>Bacteria</taxon>
        <taxon>Bacillati</taxon>
        <taxon>Bacillota</taxon>
        <taxon>Clostridia</taxon>
        <taxon>Lachnospirales</taxon>
        <taxon>Lachnospiraceae</taxon>
        <taxon>Enterocloster</taxon>
    </lineage>
</organism>
<dbReference type="RefSeq" id="WP_176255300.1">
    <property type="nucleotide sequence ID" value="NZ_BAABXL010000001.1"/>
</dbReference>
<gene>
    <name evidence="2" type="ORF">F130042H8_35640</name>
</gene>
<feature type="transmembrane region" description="Helical" evidence="1">
    <location>
        <begin position="9"/>
        <end position="29"/>
    </location>
</feature>
<feature type="transmembrane region" description="Helical" evidence="1">
    <location>
        <begin position="126"/>
        <end position="145"/>
    </location>
</feature>
<feature type="transmembrane region" description="Helical" evidence="1">
    <location>
        <begin position="49"/>
        <end position="73"/>
    </location>
</feature>